<comment type="caution">
    <text evidence="2">The sequence shown here is derived from an EMBL/GenBank/DDBJ whole genome shotgun (WGS) entry which is preliminary data.</text>
</comment>
<evidence type="ECO:0000313" key="3">
    <source>
        <dbReference type="Proteomes" id="UP001596287"/>
    </source>
</evidence>
<gene>
    <name evidence="2" type="ORF">ACFPVY_00205</name>
</gene>
<keyword evidence="3" id="KW-1185">Reference proteome</keyword>
<name>A0ABW1PJF0_9FLAO</name>
<accession>A0ABW1PJF0</accession>
<dbReference type="RefSeq" id="WP_379789656.1">
    <property type="nucleotide sequence ID" value="NZ_JBHSQB010000003.1"/>
</dbReference>
<dbReference type="Proteomes" id="UP001596287">
    <property type="component" value="Unassembled WGS sequence"/>
</dbReference>
<evidence type="ECO:0000313" key="2">
    <source>
        <dbReference type="EMBL" id="MFC6095052.1"/>
    </source>
</evidence>
<keyword evidence="1" id="KW-1133">Transmembrane helix</keyword>
<protein>
    <submittedName>
        <fullName evidence="2">Uncharacterized protein</fullName>
    </submittedName>
</protein>
<dbReference type="EMBL" id="JBHSQB010000003">
    <property type="protein sequence ID" value="MFC6095052.1"/>
    <property type="molecule type" value="Genomic_DNA"/>
</dbReference>
<keyword evidence="1" id="KW-0472">Membrane</keyword>
<keyword evidence="1" id="KW-0812">Transmembrane</keyword>
<feature type="transmembrane region" description="Helical" evidence="1">
    <location>
        <begin position="27"/>
        <end position="46"/>
    </location>
</feature>
<sequence length="63" mass="7085">MKKLYIPIMIIAGGAALYEQSKATPNIYIMIGAIVLFMYGMMRLTAKVPSKNQDNSEEDDTER</sequence>
<evidence type="ECO:0000256" key="1">
    <source>
        <dbReference type="SAM" id="Phobius"/>
    </source>
</evidence>
<organism evidence="2 3">
    <name type="scientific">Flavobacterium qiangtangense</name>
    <dbReference type="NCBI Taxonomy" id="1442595"/>
    <lineage>
        <taxon>Bacteria</taxon>
        <taxon>Pseudomonadati</taxon>
        <taxon>Bacteroidota</taxon>
        <taxon>Flavobacteriia</taxon>
        <taxon>Flavobacteriales</taxon>
        <taxon>Flavobacteriaceae</taxon>
        <taxon>Flavobacterium</taxon>
    </lineage>
</organism>
<reference evidence="3" key="1">
    <citation type="journal article" date="2019" name="Int. J. Syst. Evol. Microbiol.">
        <title>The Global Catalogue of Microorganisms (GCM) 10K type strain sequencing project: providing services to taxonomists for standard genome sequencing and annotation.</title>
        <authorList>
            <consortium name="The Broad Institute Genomics Platform"/>
            <consortium name="The Broad Institute Genome Sequencing Center for Infectious Disease"/>
            <person name="Wu L."/>
            <person name="Ma J."/>
        </authorList>
    </citation>
    <scope>NUCLEOTIDE SEQUENCE [LARGE SCALE GENOMIC DNA]</scope>
    <source>
        <strain evidence="3">CCUG 49679</strain>
    </source>
</reference>
<proteinExistence type="predicted"/>